<evidence type="ECO:0000313" key="1">
    <source>
        <dbReference type="EMBL" id="GAA4312012.1"/>
    </source>
</evidence>
<protein>
    <submittedName>
        <fullName evidence="1">OsmC family protein</fullName>
    </submittedName>
</protein>
<dbReference type="InterPro" id="IPR015946">
    <property type="entry name" value="KH_dom-like_a/b"/>
</dbReference>
<dbReference type="Pfam" id="PF02566">
    <property type="entry name" value="OsmC"/>
    <property type="match status" value="1"/>
</dbReference>
<dbReference type="InterPro" id="IPR003718">
    <property type="entry name" value="OsmC/Ohr_fam"/>
</dbReference>
<reference evidence="2" key="1">
    <citation type="journal article" date="2019" name="Int. J. Syst. Evol. Microbiol.">
        <title>The Global Catalogue of Microorganisms (GCM) 10K type strain sequencing project: providing services to taxonomists for standard genome sequencing and annotation.</title>
        <authorList>
            <consortium name="The Broad Institute Genomics Platform"/>
            <consortium name="The Broad Institute Genome Sequencing Center for Infectious Disease"/>
            <person name="Wu L."/>
            <person name="Ma J."/>
        </authorList>
    </citation>
    <scope>NUCLEOTIDE SEQUENCE [LARGE SCALE GENOMIC DNA]</scope>
    <source>
        <strain evidence="2">JCM 17664</strain>
    </source>
</reference>
<dbReference type="PANTHER" id="PTHR39624">
    <property type="entry name" value="PROTEIN INVOLVED IN RIMO-MEDIATED BETA-METHYLTHIOLATION OF RIBOSOMAL PROTEIN S12 YCAO"/>
    <property type="match status" value="1"/>
</dbReference>
<name>A0ABP8FVQ7_9BACT</name>
<dbReference type="PANTHER" id="PTHR39624:SF2">
    <property type="entry name" value="OSMC-LIKE PROTEIN"/>
    <property type="match status" value="1"/>
</dbReference>
<keyword evidence="2" id="KW-1185">Reference proteome</keyword>
<dbReference type="Gene3D" id="3.30.300.20">
    <property type="match status" value="1"/>
</dbReference>
<dbReference type="SUPFAM" id="SSF82784">
    <property type="entry name" value="OsmC-like"/>
    <property type="match status" value="1"/>
</dbReference>
<accession>A0ABP8FVQ7</accession>
<proteinExistence type="predicted"/>
<dbReference type="Proteomes" id="UP001501207">
    <property type="component" value="Unassembled WGS sequence"/>
</dbReference>
<organism evidence="1 2">
    <name type="scientific">Compostibacter hankyongensis</name>
    <dbReference type="NCBI Taxonomy" id="1007089"/>
    <lineage>
        <taxon>Bacteria</taxon>
        <taxon>Pseudomonadati</taxon>
        <taxon>Bacteroidota</taxon>
        <taxon>Chitinophagia</taxon>
        <taxon>Chitinophagales</taxon>
        <taxon>Chitinophagaceae</taxon>
        <taxon>Compostibacter</taxon>
    </lineage>
</organism>
<dbReference type="InterPro" id="IPR036102">
    <property type="entry name" value="OsmC/Ohrsf"/>
</dbReference>
<sequence>MTSKIVYEGALRTTATHLRSGSVIETDAPTDNNGKGERFSPTDLVATALGSCMMTIMGIVARQRQLPLENTRISIEKVMGTDPRRITEVKVKIDFPPDLDLSPEERTRLEQAALNCPVAKSIHPDIRQSVVFNWHPAEEATVHE</sequence>
<comment type="caution">
    <text evidence="1">The sequence shown here is derived from an EMBL/GenBank/DDBJ whole genome shotgun (WGS) entry which is preliminary data.</text>
</comment>
<dbReference type="EMBL" id="BAABFN010000005">
    <property type="protein sequence ID" value="GAA4312012.1"/>
    <property type="molecule type" value="Genomic_DNA"/>
</dbReference>
<evidence type="ECO:0000313" key="2">
    <source>
        <dbReference type="Proteomes" id="UP001501207"/>
    </source>
</evidence>
<gene>
    <name evidence="1" type="ORF">GCM10023143_21440</name>
</gene>
<dbReference type="RefSeq" id="WP_344979086.1">
    <property type="nucleotide sequence ID" value="NZ_BAABFN010000005.1"/>
</dbReference>